<dbReference type="HOGENOM" id="CLU_1185688_0_0_1"/>
<dbReference type="AlphaFoldDB" id="A0A0C9U554"/>
<proteinExistence type="predicted"/>
<organism evidence="1 2">
    <name type="scientific">Sphaerobolus stellatus (strain SS14)</name>
    <dbReference type="NCBI Taxonomy" id="990650"/>
    <lineage>
        <taxon>Eukaryota</taxon>
        <taxon>Fungi</taxon>
        <taxon>Dikarya</taxon>
        <taxon>Basidiomycota</taxon>
        <taxon>Agaricomycotina</taxon>
        <taxon>Agaricomycetes</taxon>
        <taxon>Phallomycetidae</taxon>
        <taxon>Geastrales</taxon>
        <taxon>Sphaerobolaceae</taxon>
        <taxon>Sphaerobolus</taxon>
    </lineage>
</organism>
<keyword evidence="2" id="KW-1185">Reference proteome</keyword>
<evidence type="ECO:0000313" key="1">
    <source>
        <dbReference type="EMBL" id="KIJ38113.1"/>
    </source>
</evidence>
<accession>A0A0C9U554</accession>
<gene>
    <name evidence="1" type="ORF">M422DRAFT_259261</name>
</gene>
<reference evidence="1 2" key="1">
    <citation type="submission" date="2014-06" db="EMBL/GenBank/DDBJ databases">
        <title>Evolutionary Origins and Diversification of the Mycorrhizal Mutualists.</title>
        <authorList>
            <consortium name="DOE Joint Genome Institute"/>
            <consortium name="Mycorrhizal Genomics Consortium"/>
            <person name="Kohler A."/>
            <person name="Kuo A."/>
            <person name="Nagy L.G."/>
            <person name="Floudas D."/>
            <person name="Copeland A."/>
            <person name="Barry K.W."/>
            <person name="Cichocki N."/>
            <person name="Veneault-Fourrey C."/>
            <person name="LaButti K."/>
            <person name="Lindquist E.A."/>
            <person name="Lipzen A."/>
            <person name="Lundell T."/>
            <person name="Morin E."/>
            <person name="Murat C."/>
            <person name="Riley R."/>
            <person name="Ohm R."/>
            <person name="Sun H."/>
            <person name="Tunlid A."/>
            <person name="Henrissat B."/>
            <person name="Grigoriev I.V."/>
            <person name="Hibbett D.S."/>
            <person name="Martin F."/>
        </authorList>
    </citation>
    <scope>NUCLEOTIDE SEQUENCE [LARGE SCALE GENOMIC DNA]</scope>
    <source>
        <strain evidence="1 2">SS14</strain>
    </source>
</reference>
<dbReference type="EMBL" id="KN837163">
    <property type="protein sequence ID" value="KIJ38113.1"/>
    <property type="molecule type" value="Genomic_DNA"/>
</dbReference>
<dbReference type="Proteomes" id="UP000054279">
    <property type="component" value="Unassembled WGS sequence"/>
</dbReference>
<name>A0A0C9U554_SPHS4</name>
<protein>
    <submittedName>
        <fullName evidence="1">Uncharacterized protein</fullName>
    </submittedName>
</protein>
<evidence type="ECO:0000313" key="2">
    <source>
        <dbReference type="Proteomes" id="UP000054279"/>
    </source>
</evidence>
<sequence>MLGQLGNGGFAKHAREVSRPPSATWTLPDFVMMAIRASMSTQAKQERILQRWRAPRASNSLITGTVLSSVIVVTALALQPLMGSIFAIQSVECIVPGVNITDPFIPGFNFTDTAFITAAQFLQAKSLYNISFSKLTNEIWAVGGFDIPTSFAGGNGSLQLVPSPSIPVNASLISFRHDANWVSHRVDQLQLNLSTGLVETRGRAFEEVSRASCGSSATTVIGVLRQFDDKVRWW</sequence>